<dbReference type="SUPFAM" id="SSF52540">
    <property type="entry name" value="P-loop containing nucleoside triphosphate hydrolases"/>
    <property type="match status" value="2"/>
</dbReference>
<dbReference type="PANTHER" id="PTHR47979">
    <property type="entry name" value="DRAB11-RELATED"/>
    <property type="match status" value="1"/>
</dbReference>
<dbReference type="GO" id="GO:0003924">
    <property type="term" value="F:GTPase activity"/>
    <property type="evidence" value="ECO:0007669"/>
    <property type="project" value="InterPro"/>
</dbReference>
<dbReference type="InterPro" id="IPR050209">
    <property type="entry name" value="Rab_GTPases_membrane_traffic"/>
</dbReference>
<dbReference type="GO" id="GO:0012505">
    <property type="term" value="C:endomembrane system"/>
    <property type="evidence" value="ECO:0007669"/>
    <property type="project" value="UniProtKB-SubCell"/>
</dbReference>
<keyword evidence="6" id="KW-0636">Prenylation</keyword>
<organism evidence="8 9">
    <name type="scientific">Vigna unguiculata</name>
    <name type="common">Cowpea</name>
    <dbReference type="NCBI Taxonomy" id="3917"/>
    <lineage>
        <taxon>Eukaryota</taxon>
        <taxon>Viridiplantae</taxon>
        <taxon>Streptophyta</taxon>
        <taxon>Embryophyta</taxon>
        <taxon>Tracheophyta</taxon>
        <taxon>Spermatophyta</taxon>
        <taxon>Magnoliopsida</taxon>
        <taxon>eudicotyledons</taxon>
        <taxon>Gunneridae</taxon>
        <taxon>Pentapetalae</taxon>
        <taxon>rosids</taxon>
        <taxon>fabids</taxon>
        <taxon>Fabales</taxon>
        <taxon>Fabaceae</taxon>
        <taxon>Papilionoideae</taxon>
        <taxon>50 kb inversion clade</taxon>
        <taxon>NPAAA clade</taxon>
        <taxon>indigoferoid/millettioid clade</taxon>
        <taxon>Phaseoleae</taxon>
        <taxon>Vigna</taxon>
    </lineage>
</organism>
<keyword evidence="4" id="KW-0472">Membrane</keyword>
<dbReference type="PRINTS" id="PR00449">
    <property type="entry name" value="RASTRNSFRMNG"/>
</dbReference>
<name>A0A4D6NAZ1_VIGUN</name>
<dbReference type="PROSITE" id="PS51421">
    <property type="entry name" value="RAS"/>
    <property type="match status" value="2"/>
</dbReference>
<evidence type="ECO:0000313" key="9">
    <source>
        <dbReference type="Proteomes" id="UP000501690"/>
    </source>
</evidence>
<dbReference type="PROSITE" id="PS51420">
    <property type="entry name" value="RHO"/>
    <property type="match status" value="1"/>
</dbReference>
<gene>
    <name evidence="8" type="ORF">DEO72_LG10g941</name>
</gene>
<dbReference type="CDD" id="cd04133">
    <property type="entry name" value="Rop_like"/>
    <property type="match status" value="1"/>
</dbReference>
<dbReference type="FunFam" id="3.40.50.300:FF:000118">
    <property type="entry name" value="Rho-related GTP-binding protein RhoG"/>
    <property type="match status" value="1"/>
</dbReference>
<sequence>MSTARFIKCVTVGDGAVGKTCMLISYTSNTFPTDYVPTVFDNFSANVVVDGSTINLGLWDTAGQEDYNRLRPLSYRGADVFLLAFSLLSRASYENISKKWIPELRHYAPTVPIVLVGTKLDLREDRQYLIDHPAATPITTVQATGRRAEEGDWCCCVHRMQLKDSADYDYLFKLVLIGDSAVGKSNLLSRFTRNEFSLETKSTIGVEFATRSVPVDSKLVKAQIWDTAGQERYRAITSAYYRGAVGALVVYDVTRHVTFENVERWLKELRDHTEAYVVVMLVGNKADLRHLRAVSTEEAKEFAEKEKIFFMETSALESLNVDSAFVEVLTQIYNVVSRKTLDTVDGSHSTSLPKGETIVVGIKDDVSAVKKSGCCST</sequence>
<comment type="subcellular location">
    <subcellularLocation>
        <location evidence="7">Endomembrane system</location>
        <topology evidence="7">Lipid-anchor</topology>
    </subcellularLocation>
</comment>
<protein>
    <submittedName>
        <fullName evidence="8">Rab family</fullName>
    </submittedName>
</protein>
<evidence type="ECO:0000313" key="8">
    <source>
        <dbReference type="EMBL" id="QCE09719.1"/>
    </source>
</evidence>
<accession>A0A4D6NAZ1</accession>
<dbReference type="NCBIfam" id="TIGR00231">
    <property type="entry name" value="small_GTP"/>
    <property type="match status" value="2"/>
</dbReference>
<dbReference type="FunFam" id="3.40.50.300:FF:000067">
    <property type="entry name" value="ras-related protein RABA1f"/>
    <property type="match status" value="1"/>
</dbReference>
<evidence type="ECO:0000256" key="2">
    <source>
        <dbReference type="ARBA" id="ARBA00022741"/>
    </source>
</evidence>
<reference evidence="8 9" key="1">
    <citation type="submission" date="2019-04" db="EMBL/GenBank/DDBJ databases">
        <title>An improved genome assembly and genetic linkage map for asparagus bean, Vigna unguiculata ssp. sesquipedialis.</title>
        <authorList>
            <person name="Xia Q."/>
            <person name="Zhang R."/>
            <person name="Dong Y."/>
        </authorList>
    </citation>
    <scope>NUCLEOTIDE SEQUENCE [LARGE SCALE GENOMIC DNA]</scope>
    <source>
        <tissue evidence="8">Leaf</tissue>
    </source>
</reference>
<evidence type="ECO:0000256" key="5">
    <source>
        <dbReference type="ARBA" id="ARBA00023288"/>
    </source>
</evidence>
<proteinExistence type="inferred from homology"/>
<dbReference type="EMBL" id="CP039354">
    <property type="protein sequence ID" value="QCE09719.1"/>
    <property type="molecule type" value="Genomic_DNA"/>
</dbReference>
<dbReference type="InterPro" id="IPR001806">
    <property type="entry name" value="Small_GTPase"/>
</dbReference>
<evidence type="ECO:0000256" key="1">
    <source>
        <dbReference type="ARBA" id="ARBA00006270"/>
    </source>
</evidence>
<keyword evidence="2" id="KW-0547">Nucleotide-binding</keyword>
<dbReference type="Proteomes" id="UP000501690">
    <property type="component" value="Linkage Group LG10"/>
</dbReference>
<dbReference type="Pfam" id="PF00071">
    <property type="entry name" value="Ras"/>
    <property type="match status" value="2"/>
</dbReference>
<dbReference type="SMART" id="SM00174">
    <property type="entry name" value="RHO"/>
    <property type="match status" value="2"/>
</dbReference>
<evidence type="ECO:0000256" key="3">
    <source>
        <dbReference type="ARBA" id="ARBA00023134"/>
    </source>
</evidence>
<dbReference type="Gene3D" id="3.40.50.300">
    <property type="entry name" value="P-loop containing nucleotide triphosphate hydrolases"/>
    <property type="match status" value="2"/>
</dbReference>
<dbReference type="CDD" id="cd01868">
    <property type="entry name" value="Rab11_like"/>
    <property type="match status" value="1"/>
</dbReference>
<keyword evidence="5" id="KW-0449">Lipoprotein</keyword>
<keyword evidence="9" id="KW-1185">Reference proteome</keyword>
<dbReference type="SMART" id="SM00173">
    <property type="entry name" value="RAS"/>
    <property type="match status" value="2"/>
</dbReference>
<evidence type="ECO:0000256" key="7">
    <source>
        <dbReference type="ARBA" id="ARBA00037868"/>
    </source>
</evidence>
<comment type="similarity">
    <text evidence="1">Belongs to the small GTPase superfamily. Rab family.</text>
</comment>
<evidence type="ECO:0000256" key="6">
    <source>
        <dbReference type="ARBA" id="ARBA00023289"/>
    </source>
</evidence>
<keyword evidence="3" id="KW-0342">GTP-binding</keyword>
<dbReference type="SMART" id="SM00175">
    <property type="entry name" value="RAB"/>
    <property type="match status" value="2"/>
</dbReference>
<dbReference type="GO" id="GO:0005525">
    <property type="term" value="F:GTP binding"/>
    <property type="evidence" value="ECO:0007669"/>
    <property type="project" value="UniProtKB-KW"/>
</dbReference>
<dbReference type="InterPro" id="IPR005225">
    <property type="entry name" value="Small_GTP-bd"/>
</dbReference>
<dbReference type="SMART" id="SM00176">
    <property type="entry name" value="RAN"/>
    <property type="match status" value="1"/>
</dbReference>
<evidence type="ECO:0000256" key="4">
    <source>
        <dbReference type="ARBA" id="ARBA00023136"/>
    </source>
</evidence>
<dbReference type="InterPro" id="IPR027417">
    <property type="entry name" value="P-loop_NTPase"/>
</dbReference>
<dbReference type="AlphaFoldDB" id="A0A4D6NAZ1"/>
<dbReference type="PROSITE" id="PS51419">
    <property type="entry name" value="RAB"/>
    <property type="match status" value="2"/>
</dbReference>